<evidence type="ECO:0000313" key="1">
    <source>
        <dbReference type="EMBL" id="KAJ2973743.1"/>
    </source>
</evidence>
<dbReference type="EMBL" id="JANSHE010004928">
    <property type="protein sequence ID" value="KAJ2973743.1"/>
    <property type="molecule type" value="Genomic_DNA"/>
</dbReference>
<protein>
    <submittedName>
        <fullName evidence="1">Uncharacterized protein</fullName>
    </submittedName>
</protein>
<proteinExistence type="predicted"/>
<accession>A0ACC1N5L3</accession>
<keyword evidence="2" id="KW-1185">Reference proteome</keyword>
<gene>
    <name evidence="1" type="ORF">NUW54_g12009</name>
</gene>
<comment type="caution">
    <text evidence="1">The sequence shown here is derived from an EMBL/GenBank/DDBJ whole genome shotgun (WGS) entry which is preliminary data.</text>
</comment>
<reference evidence="1" key="1">
    <citation type="submission" date="2022-08" db="EMBL/GenBank/DDBJ databases">
        <title>Genome Sequence of Pycnoporus sanguineus.</title>
        <authorList>
            <person name="Buettner E."/>
        </authorList>
    </citation>
    <scope>NUCLEOTIDE SEQUENCE</scope>
    <source>
        <strain evidence="1">CG-C14</strain>
    </source>
</reference>
<name>A0ACC1N5L3_9APHY</name>
<organism evidence="1 2">
    <name type="scientific">Trametes sanguinea</name>
    <dbReference type="NCBI Taxonomy" id="158606"/>
    <lineage>
        <taxon>Eukaryota</taxon>
        <taxon>Fungi</taxon>
        <taxon>Dikarya</taxon>
        <taxon>Basidiomycota</taxon>
        <taxon>Agaricomycotina</taxon>
        <taxon>Agaricomycetes</taxon>
        <taxon>Polyporales</taxon>
        <taxon>Polyporaceae</taxon>
        <taxon>Trametes</taxon>
    </lineage>
</organism>
<evidence type="ECO:0000313" key="2">
    <source>
        <dbReference type="Proteomes" id="UP001144978"/>
    </source>
</evidence>
<dbReference type="Proteomes" id="UP001144978">
    <property type="component" value="Unassembled WGS sequence"/>
</dbReference>
<sequence length="128" mass="14702">MMYNALFARLRPAERTPPCFNCVDVREVTEILTKSLETREAGGQRIIANAHICTWENWLISDERLGLLPGLNRVSPEEESKPCPPHPFYVKDKSKQMFGITYGGVKDTLKDTVADWKLIERRQEYMSG</sequence>